<keyword evidence="4" id="KW-1185">Reference proteome</keyword>
<dbReference type="PANTHER" id="PTHR45947:SF3">
    <property type="entry name" value="SULFOQUINOVOSYL TRANSFERASE SQD2"/>
    <property type="match status" value="1"/>
</dbReference>
<proteinExistence type="predicted"/>
<dbReference type="AlphaFoldDB" id="A0A1G7IQA0"/>
<dbReference type="STRING" id="660518.SAMN05216218_10442"/>
<protein>
    <submittedName>
        <fullName evidence="3">Glycosyltransferase involved in cell wall bisynthesis</fullName>
    </submittedName>
</protein>
<feature type="domain" description="Glycosyl transferase family 1" evidence="1">
    <location>
        <begin position="171"/>
        <end position="315"/>
    </location>
</feature>
<dbReference type="Pfam" id="PF13579">
    <property type="entry name" value="Glyco_trans_4_4"/>
    <property type="match status" value="1"/>
</dbReference>
<evidence type="ECO:0000259" key="1">
    <source>
        <dbReference type="Pfam" id="PF00534"/>
    </source>
</evidence>
<dbReference type="InterPro" id="IPR050194">
    <property type="entry name" value="Glycosyltransferase_grp1"/>
</dbReference>
<organism evidence="3 4">
    <name type="scientific">Halorientalis regularis</name>
    <dbReference type="NCBI Taxonomy" id="660518"/>
    <lineage>
        <taxon>Archaea</taxon>
        <taxon>Methanobacteriati</taxon>
        <taxon>Methanobacteriota</taxon>
        <taxon>Stenosarchaea group</taxon>
        <taxon>Halobacteria</taxon>
        <taxon>Halobacteriales</taxon>
        <taxon>Haloarculaceae</taxon>
        <taxon>Halorientalis</taxon>
    </lineage>
</organism>
<reference evidence="4" key="1">
    <citation type="submission" date="2016-10" db="EMBL/GenBank/DDBJ databases">
        <authorList>
            <person name="Varghese N."/>
            <person name="Submissions S."/>
        </authorList>
    </citation>
    <scope>NUCLEOTIDE SEQUENCE [LARGE SCALE GENOMIC DNA]</scope>
    <source>
        <strain evidence="4">IBRC-M 10760</strain>
    </source>
</reference>
<accession>A0A1G7IQA0</accession>
<keyword evidence="3" id="KW-0808">Transferase</keyword>
<name>A0A1G7IQA0_9EURY</name>
<dbReference type="OrthoDB" id="270666at2157"/>
<dbReference type="SUPFAM" id="SSF53756">
    <property type="entry name" value="UDP-Glycosyltransferase/glycogen phosphorylase"/>
    <property type="match status" value="1"/>
</dbReference>
<dbReference type="InterPro" id="IPR028098">
    <property type="entry name" value="Glyco_trans_4-like_N"/>
</dbReference>
<dbReference type="Pfam" id="PF00534">
    <property type="entry name" value="Glycos_transf_1"/>
    <property type="match status" value="1"/>
</dbReference>
<dbReference type="Proteomes" id="UP000199076">
    <property type="component" value="Unassembled WGS sequence"/>
</dbReference>
<gene>
    <name evidence="3" type="ORF">SAMN05216218_10442</name>
</gene>
<dbReference type="EMBL" id="FNBK01000004">
    <property type="protein sequence ID" value="SDF14841.1"/>
    <property type="molecule type" value="Genomic_DNA"/>
</dbReference>
<evidence type="ECO:0000313" key="4">
    <source>
        <dbReference type="Proteomes" id="UP000199076"/>
    </source>
</evidence>
<dbReference type="Gene3D" id="3.40.50.2000">
    <property type="entry name" value="Glycogen Phosphorylase B"/>
    <property type="match status" value="2"/>
</dbReference>
<dbReference type="CDD" id="cd03801">
    <property type="entry name" value="GT4_PimA-like"/>
    <property type="match status" value="1"/>
</dbReference>
<sequence>MRVAFVSERTVFHESTEGRERLHRIATNLDARGHDVTVYCAQWWPDYPETIEHEGITYRGITVSDSKAAFLARIPWVVALDRPDVIHTTPEPPAVVTAAKLAAVPARAPLVVEWFGDENLPDSRARTYAAKLPDAVVTPSELVRTTVREHGAAADNTRVIPESIDTELIDEVEPAEDADIVYARDLDADANVQTLLLALAELRRRDWSATIIGDGPRREEIEQQAADLRIDDRVTFAGDLDREERLSVYRGAHTFVHTAFRENFATELLWALACGCIGIVEYQAESSAHELIETYRRSFRVTDDEELTEAIRDAAGMERLDRDPDMDRYDHEEVLDQYLDCYRDLREEQGLF</sequence>
<dbReference type="RefSeq" id="WP_092689438.1">
    <property type="nucleotide sequence ID" value="NZ_FNBK01000004.1"/>
</dbReference>
<dbReference type="InterPro" id="IPR001296">
    <property type="entry name" value="Glyco_trans_1"/>
</dbReference>
<dbReference type="PANTHER" id="PTHR45947">
    <property type="entry name" value="SULFOQUINOVOSYL TRANSFERASE SQD2"/>
    <property type="match status" value="1"/>
</dbReference>
<evidence type="ECO:0000313" key="3">
    <source>
        <dbReference type="EMBL" id="SDF14841.1"/>
    </source>
</evidence>
<dbReference type="GO" id="GO:0016757">
    <property type="term" value="F:glycosyltransferase activity"/>
    <property type="evidence" value="ECO:0007669"/>
    <property type="project" value="InterPro"/>
</dbReference>
<feature type="domain" description="Glycosyltransferase subfamily 4-like N-terminal" evidence="2">
    <location>
        <begin position="20"/>
        <end position="161"/>
    </location>
</feature>
<evidence type="ECO:0000259" key="2">
    <source>
        <dbReference type="Pfam" id="PF13579"/>
    </source>
</evidence>